<dbReference type="Gene3D" id="3.20.20.20">
    <property type="entry name" value="Dihydropteroate synthase-like"/>
    <property type="match status" value="1"/>
</dbReference>
<evidence type="ECO:0000256" key="4">
    <source>
        <dbReference type="ARBA" id="ARBA00009503"/>
    </source>
</evidence>
<dbReference type="InterPro" id="IPR045031">
    <property type="entry name" value="DHP_synth-like"/>
</dbReference>
<evidence type="ECO:0000313" key="12">
    <source>
        <dbReference type="EMBL" id="GAA4912952.1"/>
    </source>
</evidence>
<dbReference type="PANTHER" id="PTHR20941">
    <property type="entry name" value="FOLATE SYNTHESIS PROTEINS"/>
    <property type="match status" value="1"/>
</dbReference>
<dbReference type="PROSITE" id="PS00793">
    <property type="entry name" value="DHPS_2"/>
    <property type="match status" value="1"/>
</dbReference>
<dbReference type="EMBL" id="BAABLW010000002">
    <property type="protein sequence ID" value="GAA4912952.1"/>
    <property type="molecule type" value="Genomic_DNA"/>
</dbReference>
<keyword evidence="13" id="KW-1185">Reference proteome</keyword>
<name>A0ABP9FS44_9MICC</name>
<proteinExistence type="inferred from homology"/>
<comment type="catalytic activity">
    <reaction evidence="1">
        <text>(7,8-dihydropterin-6-yl)methyl diphosphate + 4-aminobenzoate = 7,8-dihydropteroate + diphosphate</text>
        <dbReference type="Rhea" id="RHEA:19949"/>
        <dbReference type="ChEBI" id="CHEBI:17836"/>
        <dbReference type="ChEBI" id="CHEBI:17839"/>
        <dbReference type="ChEBI" id="CHEBI:33019"/>
        <dbReference type="ChEBI" id="CHEBI:72950"/>
        <dbReference type="EC" id="2.5.1.15"/>
    </reaction>
</comment>
<keyword evidence="9 10" id="KW-0289">Folate biosynthesis</keyword>
<dbReference type="NCBIfam" id="TIGR01496">
    <property type="entry name" value="DHPS"/>
    <property type="match status" value="1"/>
</dbReference>
<dbReference type="InterPro" id="IPR011005">
    <property type="entry name" value="Dihydropteroate_synth-like_sf"/>
</dbReference>
<keyword evidence="7 10" id="KW-0479">Metal-binding</keyword>
<comment type="cofactor">
    <cofactor evidence="2 10">
        <name>Mg(2+)</name>
        <dbReference type="ChEBI" id="CHEBI:18420"/>
    </cofactor>
</comment>
<dbReference type="EC" id="2.5.1.15" evidence="5 10"/>
<reference evidence="13" key="1">
    <citation type="journal article" date="2019" name="Int. J. Syst. Evol. Microbiol.">
        <title>The Global Catalogue of Microorganisms (GCM) 10K type strain sequencing project: providing services to taxonomists for standard genome sequencing and annotation.</title>
        <authorList>
            <consortium name="The Broad Institute Genomics Platform"/>
            <consortium name="The Broad Institute Genome Sequencing Center for Infectious Disease"/>
            <person name="Wu L."/>
            <person name="Ma J."/>
        </authorList>
    </citation>
    <scope>NUCLEOTIDE SEQUENCE [LARGE SCALE GENOMIC DNA]</scope>
    <source>
        <strain evidence="13">JCM 19129</strain>
    </source>
</reference>
<keyword evidence="8 10" id="KW-0460">Magnesium</keyword>
<evidence type="ECO:0000313" key="13">
    <source>
        <dbReference type="Proteomes" id="UP001500368"/>
    </source>
</evidence>
<dbReference type="InterPro" id="IPR006390">
    <property type="entry name" value="DHP_synth_dom"/>
</dbReference>
<gene>
    <name evidence="12" type="primary">folP</name>
    <name evidence="12" type="ORF">GCM10025790_04510</name>
</gene>
<dbReference type="Pfam" id="PF00809">
    <property type="entry name" value="Pterin_bind"/>
    <property type="match status" value="1"/>
</dbReference>
<dbReference type="PROSITE" id="PS50972">
    <property type="entry name" value="PTERIN_BINDING"/>
    <property type="match status" value="1"/>
</dbReference>
<dbReference type="SUPFAM" id="SSF51717">
    <property type="entry name" value="Dihydropteroate synthetase-like"/>
    <property type="match status" value="1"/>
</dbReference>
<dbReference type="RefSeq" id="WP_345476464.1">
    <property type="nucleotide sequence ID" value="NZ_BAABLW010000002.1"/>
</dbReference>
<evidence type="ECO:0000259" key="11">
    <source>
        <dbReference type="PROSITE" id="PS50972"/>
    </source>
</evidence>
<evidence type="ECO:0000256" key="10">
    <source>
        <dbReference type="RuleBase" id="RU361205"/>
    </source>
</evidence>
<evidence type="ECO:0000256" key="3">
    <source>
        <dbReference type="ARBA" id="ARBA00004763"/>
    </source>
</evidence>
<comment type="function">
    <text evidence="10">Catalyzes the condensation of para-aminobenzoate (pABA) with 6-hydroxymethyl-7,8-dihydropterin diphosphate (DHPt-PP) to form 7,8-dihydropteroate (H2Pte), the immediate precursor of folate derivatives.</text>
</comment>
<evidence type="ECO:0000256" key="2">
    <source>
        <dbReference type="ARBA" id="ARBA00001946"/>
    </source>
</evidence>
<keyword evidence="6 10" id="KW-0808">Transferase</keyword>
<evidence type="ECO:0000256" key="8">
    <source>
        <dbReference type="ARBA" id="ARBA00022842"/>
    </source>
</evidence>
<evidence type="ECO:0000256" key="9">
    <source>
        <dbReference type="ARBA" id="ARBA00022909"/>
    </source>
</evidence>
<organism evidence="12 13">
    <name type="scientific">Nesterenkonia rhizosphaerae</name>
    <dbReference type="NCBI Taxonomy" id="1348272"/>
    <lineage>
        <taxon>Bacteria</taxon>
        <taxon>Bacillati</taxon>
        <taxon>Actinomycetota</taxon>
        <taxon>Actinomycetes</taxon>
        <taxon>Micrococcales</taxon>
        <taxon>Micrococcaceae</taxon>
        <taxon>Nesterenkonia</taxon>
    </lineage>
</organism>
<comment type="similarity">
    <text evidence="4 10">Belongs to the DHPS family.</text>
</comment>
<feature type="domain" description="Pterin-binding" evidence="11">
    <location>
        <begin position="9"/>
        <end position="273"/>
    </location>
</feature>
<sequence length="304" mass="32683">MTAHRTPRTLIMGILNITPDSFSDGGQYDDAPAALAHAQQLISEGADILDIGGESTRPGAEPVDPQTEQQRILPVLEQLLELDVRLSLDTRHPATARAALELADSRAPELIINDVSGLLTDPQMPAVVAEFGCEVVITHNRGDSQTMQQRSDYQDLLGEVRQELKQIRQLYLDAGVQRDRIILDPGIGFAKTPEQNWQLTAAQLGEFISSGHRVLLGVSRKGFLGALLADAQGTPRPPAGRDTVTAILSAHAASLGCWAVRVHNVQASDDAVRLASHLGSGYAWTPIPDPDGSAAVDYVDRGWG</sequence>
<dbReference type="InterPro" id="IPR000489">
    <property type="entry name" value="Pterin-binding_dom"/>
</dbReference>
<evidence type="ECO:0000256" key="5">
    <source>
        <dbReference type="ARBA" id="ARBA00012458"/>
    </source>
</evidence>
<dbReference type="PANTHER" id="PTHR20941:SF1">
    <property type="entry name" value="FOLIC ACID SYNTHESIS PROTEIN FOL1"/>
    <property type="match status" value="1"/>
</dbReference>
<accession>A0ABP9FS44</accession>
<evidence type="ECO:0000256" key="1">
    <source>
        <dbReference type="ARBA" id="ARBA00000012"/>
    </source>
</evidence>
<evidence type="ECO:0000256" key="7">
    <source>
        <dbReference type="ARBA" id="ARBA00022723"/>
    </source>
</evidence>
<comment type="caution">
    <text evidence="12">The sequence shown here is derived from an EMBL/GenBank/DDBJ whole genome shotgun (WGS) entry which is preliminary data.</text>
</comment>
<comment type="pathway">
    <text evidence="3 10">Cofactor biosynthesis; tetrahydrofolate biosynthesis; 7,8-dihydrofolate from 2-amino-4-hydroxy-6-hydroxymethyl-7,8-dihydropteridine diphosphate and 4-aminobenzoate: step 1/2.</text>
</comment>
<dbReference type="Proteomes" id="UP001500368">
    <property type="component" value="Unassembled WGS sequence"/>
</dbReference>
<evidence type="ECO:0000256" key="6">
    <source>
        <dbReference type="ARBA" id="ARBA00022679"/>
    </source>
</evidence>
<dbReference type="CDD" id="cd00739">
    <property type="entry name" value="DHPS"/>
    <property type="match status" value="1"/>
</dbReference>
<protein>
    <recommendedName>
        <fullName evidence="5 10">Dihydropteroate synthase</fullName>
        <shortName evidence="10">DHPS</shortName>
        <ecNumber evidence="5 10">2.5.1.15</ecNumber>
    </recommendedName>
    <alternativeName>
        <fullName evidence="10">Dihydropteroate pyrophosphorylase</fullName>
    </alternativeName>
</protein>
<dbReference type="PROSITE" id="PS00792">
    <property type="entry name" value="DHPS_1"/>
    <property type="match status" value="1"/>
</dbReference>